<evidence type="ECO:0000313" key="2">
    <source>
        <dbReference type="EMBL" id="KAJ1171292.1"/>
    </source>
</evidence>
<evidence type="ECO:0000313" key="3">
    <source>
        <dbReference type="Proteomes" id="UP001066276"/>
    </source>
</evidence>
<reference evidence="2" key="1">
    <citation type="journal article" date="2022" name="bioRxiv">
        <title>Sequencing and chromosome-scale assembly of the giantPleurodeles waltlgenome.</title>
        <authorList>
            <person name="Brown T."/>
            <person name="Elewa A."/>
            <person name="Iarovenko S."/>
            <person name="Subramanian E."/>
            <person name="Araus A.J."/>
            <person name="Petzold A."/>
            <person name="Susuki M."/>
            <person name="Suzuki K.-i.T."/>
            <person name="Hayashi T."/>
            <person name="Toyoda A."/>
            <person name="Oliveira C."/>
            <person name="Osipova E."/>
            <person name="Leigh N.D."/>
            <person name="Simon A."/>
            <person name="Yun M.H."/>
        </authorList>
    </citation>
    <scope>NUCLEOTIDE SEQUENCE</scope>
    <source>
        <strain evidence="2">20211129_DDA</strain>
        <tissue evidence="2">Liver</tissue>
    </source>
</reference>
<gene>
    <name evidence="2" type="ORF">NDU88_003155</name>
</gene>
<proteinExistence type="predicted"/>
<feature type="region of interest" description="Disordered" evidence="1">
    <location>
        <begin position="86"/>
        <end position="120"/>
    </location>
</feature>
<name>A0AAV7T3Z5_PLEWA</name>
<feature type="compositionally biased region" description="Basic and acidic residues" evidence="1">
    <location>
        <begin position="98"/>
        <end position="110"/>
    </location>
</feature>
<accession>A0AAV7T3Z5</accession>
<keyword evidence="3" id="KW-1185">Reference proteome</keyword>
<evidence type="ECO:0000256" key="1">
    <source>
        <dbReference type="SAM" id="MobiDB-lite"/>
    </source>
</evidence>
<feature type="region of interest" description="Disordered" evidence="1">
    <location>
        <begin position="15"/>
        <end position="49"/>
    </location>
</feature>
<comment type="caution">
    <text evidence="2">The sequence shown here is derived from an EMBL/GenBank/DDBJ whole genome shotgun (WGS) entry which is preliminary data.</text>
</comment>
<protein>
    <submittedName>
        <fullName evidence="2">Uncharacterized protein</fullName>
    </submittedName>
</protein>
<dbReference type="Proteomes" id="UP001066276">
    <property type="component" value="Chromosome 4_1"/>
</dbReference>
<sequence length="120" mass="13325">MSNIEGALRPRLSEAPCPIWGLVRGNGEQKRRGTPGYQEPRPRPEPNAWLSLRSAAARQDPYDDHNGIRNPSGRIHEFLPRHQDNVDAIDETGNPDIRVPKEIKSEDGLRAGDAPEGEDA</sequence>
<organism evidence="2 3">
    <name type="scientific">Pleurodeles waltl</name>
    <name type="common">Iberian ribbed newt</name>
    <dbReference type="NCBI Taxonomy" id="8319"/>
    <lineage>
        <taxon>Eukaryota</taxon>
        <taxon>Metazoa</taxon>
        <taxon>Chordata</taxon>
        <taxon>Craniata</taxon>
        <taxon>Vertebrata</taxon>
        <taxon>Euteleostomi</taxon>
        <taxon>Amphibia</taxon>
        <taxon>Batrachia</taxon>
        <taxon>Caudata</taxon>
        <taxon>Salamandroidea</taxon>
        <taxon>Salamandridae</taxon>
        <taxon>Pleurodelinae</taxon>
        <taxon>Pleurodeles</taxon>
    </lineage>
</organism>
<dbReference type="EMBL" id="JANPWB010000007">
    <property type="protein sequence ID" value="KAJ1171292.1"/>
    <property type="molecule type" value="Genomic_DNA"/>
</dbReference>
<dbReference type="AlphaFoldDB" id="A0AAV7T3Z5"/>